<keyword evidence="2" id="KW-1185">Reference proteome</keyword>
<gene>
    <name evidence="1" type="ORF">SAMN05443637_109105</name>
</gene>
<dbReference type="AlphaFoldDB" id="A0A1M6U392"/>
<evidence type="ECO:0000313" key="1">
    <source>
        <dbReference type="EMBL" id="SHK63667.1"/>
    </source>
</evidence>
<name>A0A1M6U392_PSETH</name>
<proteinExistence type="predicted"/>
<evidence type="ECO:0000313" key="2">
    <source>
        <dbReference type="Proteomes" id="UP000184363"/>
    </source>
</evidence>
<dbReference type="EMBL" id="FRAP01000009">
    <property type="protein sequence ID" value="SHK63667.1"/>
    <property type="molecule type" value="Genomic_DNA"/>
</dbReference>
<accession>A0A1M6U392</accession>
<organism evidence="1 2">
    <name type="scientific">Pseudonocardia thermophila</name>
    <dbReference type="NCBI Taxonomy" id="1848"/>
    <lineage>
        <taxon>Bacteria</taxon>
        <taxon>Bacillati</taxon>
        <taxon>Actinomycetota</taxon>
        <taxon>Actinomycetes</taxon>
        <taxon>Pseudonocardiales</taxon>
        <taxon>Pseudonocardiaceae</taxon>
        <taxon>Pseudonocardia</taxon>
    </lineage>
</organism>
<reference evidence="1 2" key="1">
    <citation type="submission" date="2016-11" db="EMBL/GenBank/DDBJ databases">
        <authorList>
            <person name="Jaros S."/>
            <person name="Januszkiewicz K."/>
            <person name="Wedrychowicz H."/>
        </authorList>
    </citation>
    <scope>NUCLEOTIDE SEQUENCE [LARGE SCALE GENOMIC DNA]</scope>
    <source>
        <strain evidence="1 2">DSM 43832</strain>
    </source>
</reference>
<protein>
    <submittedName>
        <fullName evidence="1">Uncharacterized protein</fullName>
    </submittedName>
</protein>
<sequence>MALGTPVPVLPVVALVGALLWEQAAPRGIIVCTATELVSTLRRLPAVWNRADVAAAFAVARRPATWTAVG</sequence>
<dbReference type="RefSeq" id="WP_234997233.1">
    <property type="nucleotide sequence ID" value="NZ_CALGVN010000044.1"/>
</dbReference>
<dbReference type="Proteomes" id="UP000184363">
    <property type="component" value="Unassembled WGS sequence"/>
</dbReference>